<dbReference type="InterPro" id="IPR036047">
    <property type="entry name" value="F-box-like_dom_sf"/>
</dbReference>
<proteinExistence type="inferred from homology"/>
<protein>
    <recommendedName>
        <fullName evidence="9">F-box domain-containing protein</fullName>
    </recommendedName>
</protein>
<keyword evidence="4" id="KW-1133">Transmembrane helix</keyword>
<dbReference type="SUPFAM" id="SSF81383">
    <property type="entry name" value="F-box domain"/>
    <property type="match status" value="1"/>
</dbReference>
<keyword evidence="3" id="KW-0812">Transmembrane</keyword>
<keyword evidence="8" id="KW-1185">Reference proteome</keyword>
<keyword evidence="5" id="KW-0472">Membrane</keyword>
<feature type="compositionally biased region" description="Basic and acidic residues" evidence="6">
    <location>
        <begin position="227"/>
        <end position="240"/>
    </location>
</feature>
<dbReference type="AlphaFoldDB" id="A0A3L6QP18"/>
<evidence type="ECO:0000256" key="1">
    <source>
        <dbReference type="ARBA" id="ARBA00004141"/>
    </source>
</evidence>
<dbReference type="Pfam" id="PF04819">
    <property type="entry name" value="DUF716"/>
    <property type="match status" value="1"/>
</dbReference>
<evidence type="ECO:0000256" key="6">
    <source>
        <dbReference type="SAM" id="MobiDB-lite"/>
    </source>
</evidence>
<evidence type="ECO:0000256" key="5">
    <source>
        <dbReference type="ARBA" id="ARBA00023136"/>
    </source>
</evidence>
<name>A0A3L6QP18_PANMI</name>
<evidence type="ECO:0000256" key="2">
    <source>
        <dbReference type="ARBA" id="ARBA00006948"/>
    </source>
</evidence>
<evidence type="ECO:0000313" key="8">
    <source>
        <dbReference type="Proteomes" id="UP000275267"/>
    </source>
</evidence>
<dbReference type="Proteomes" id="UP000275267">
    <property type="component" value="Unassembled WGS sequence"/>
</dbReference>
<dbReference type="OrthoDB" id="551896at2759"/>
<evidence type="ECO:0000256" key="3">
    <source>
        <dbReference type="ARBA" id="ARBA00022692"/>
    </source>
</evidence>
<evidence type="ECO:0000256" key="4">
    <source>
        <dbReference type="ARBA" id="ARBA00022989"/>
    </source>
</evidence>
<gene>
    <name evidence="7" type="ORF">C2845_PM04G01420</name>
</gene>
<accession>A0A3L6QP18</accession>
<sequence>MGTFLGHFLPGLAFAILSVWHTVSSVRTYKLRGASGFRSTTWFPFPSPLRGLRRLELYLLLSSVLAIIDQLVDLPILALWLQLDSLEHATMYLLAVYASVALAADASGHRDGGVGDVVAALAASVFGQELFLLRFHSADHAGLEGHYHWLLQLAVAASLVATAASAVLPRSFAVAVVRSASALWVPALVPSGCHAVEQGSAARRQGRRRACSWRARRERRARFLFKKGETSERTEREERGPSLSGGQLAVKPSEDDTGVDRLALPNDVLLRILVLLEDAAAAGRTSVLATRWRRLWARLPELRFPFSPDPRAIAAALVTHEAALSCLDVGAEDAAPESVAAWLPVAARRLSGSLVFTNRVPGESANDAGEKTSAFDLPCFGNATSVTLDLGCLGVAVPRAGVFARLTELSLSHAQFRGPCALGDAASSRRCPCLEKLTVHDTLGLNNLTIRSDSLRYLRLDSVRGLQQLTLVVPAMEYLSVLACFYHHQNRIDPSLTSQPVS</sequence>
<dbReference type="PANTHER" id="PTHR46285">
    <property type="entry name" value="PROTEINASE INHIBITOR I4, SERPIN (DUF716)-RELATED"/>
    <property type="match status" value="1"/>
</dbReference>
<evidence type="ECO:0000313" key="7">
    <source>
        <dbReference type="EMBL" id="RLM85319.1"/>
    </source>
</evidence>
<dbReference type="PANTHER" id="PTHR46285:SF13">
    <property type="entry name" value="OS02G0167775 PROTEIN"/>
    <property type="match status" value="1"/>
</dbReference>
<evidence type="ECO:0008006" key="9">
    <source>
        <dbReference type="Google" id="ProtNLM"/>
    </source>
</evidence>
<comment type="similarity">
    <text evidence="2">Belongs to the TMEM45 family.</text>
</comment>
<comment type="caution">
    <text evidence="7">The sequence shown here is derived from an EMBL/GenBank/DDBJ whole genome shotgun (WGS) entry which is preliminary data.</text>
</comment>
<dbReference type="EMBL" id="PQIB02000011">
    <property type="protein sequence ID" value="RLM85319.1"/>
    <property type="molecule type" value="Genomic_DNA"/>
</dbReference>
<reference evidence="8" key="1">
    <citation type="journal article" date="2019" name="Nat. Commun.">
        <title>The genome of broomcorn millet.</title>
        <authorList>
            <person name="Zou C."/>
            <person name="Miki D."/>
            <person name="Li D."/>
            <person name="Tang Q."/>
            <person name="Xiao L."/>
            <person name="Rajput S."/>
            <person name="Deng P."/>
            <person name="Jia W."/>
            <person name="Huang R."/>
            <person name="Zhang M."/>
            <person name="Sun Y."/>
            <person name="Hu J."/>
            <person name="Fu X."/>
            <person name="Schnable P.S."/>
            <person name="Li F."/>
            <person name="Zhang H."/>
            <person name="Feng B."/>
            <person name="Zhu X."/>
            <person name="Liu R."/>
            <person name="Schnable J.C."/>
            <person name="Zhu J.-K."/>
            <person name="Zhang H."/>
        </authorList>
    </citation>
    <scope>NUCLEOTIDE SEQUENCE [LARGE SCALE GENOMIC DNA]</scope>
</reference>
<comment type="subcellular location">
    <subcellularLocation>
        <location evidence="1">Membrane</location>
        <topology evidence="1">Multi-pass membrane protein</topology>
    </subcellularLocation>
</comment>
<dbReference type="InterPro" id="IPR006904">
    <property type="entry name" value="DUF716"/>
</dbReference>
<dbReference type="GO" id="GO:0016020">
    <property type="term" value="C:membrane"/>
    <property type="evidence" value="ECO:0007669"/>
    <property type="project" value="UniProtKB-SubCell"/>
</dbReference>
<organism evidence="7 8">
    <name type="scientific">Panicum miliaceum</name>
    <name type="common">Proso millet</name>
    <name type="synonym">Broomcorn millet</name>
    <dbReference type="NCBI Taxonomy" id="4540"/>
    <lineage>
        <taxon>Eukaryota</taxon>
        <taxon>Viridiplantae</taxon>
        <taxon>Streptophyta</taxon>
        <taxon>Embryophyta</taxon>
        <taxon>Tracheophyta</taxon>
        <taxon>Spermatophyta</taxon>
        <taxon>Magnoliopsida</taxon>
        <taxon>Liliopsida</taxon>
        <taxon>Poales</taxon>
        <taxon>Poaceae</taxon>
        <taxon>PACMAD clade</taxon>
        <taxon>Panicoideae</taxon>
        <taxon>Panicodae</taxon>
        <taxon>Paniceae</taxon>
        <taxon>Panicinae</taxon>
        <taxon>Panicum</taxon>
        <taxon>Panicum sect. Panicum</taxon>
    </lineage>
</organism>
<feature type="region of interest" description="Disordered" evidence="6">
    <location>
        <begin position="227"/>
        <end position="256"/>
    </location>
</feature>